<proteinExistence type="predicted"/>
<dbReference type="PANTHER" id="PTHR30606:SF10">
    <property type="entry name" value="PHOSPHATIDYLINOSITOL MANNOSIDE ACYLTRANSFERASE"/>
    <property type="match status" value="1"/>
</dbReference>
<dbReference type="Proteomes" id="UP000032702">
    <property type="component" value="Unassembled WGS sequence"/>
</dbReference>
<accession>Q08U72</accession>
<evidence type="ECO:0000256" key="7">
    <source>
        <dbReference type="SAM" id="MobiDB-lite"/>
    </source>
</evidence>
<keyword evidence="3" id="KW-0997">Cell inner membrane</keyword>
<name>Q08U72_STIAD</name>
<dbReference type="GO" id="GO:0009247">
    <property type="term" value="P:glycolipid biosynthetic process"/>
    <property type="evidence" value="ECO:0007669"/>
    <property type="project" value="UniProtKB-ARBA"/>
</dbReference>
<reference evidence="9 10" key="1">
    <citation type="submission" date="2006-04" db="EMBL/GenBank/DDBJ databases">
        <authorList>
            <person name="Nierman W.C."/>
        </authorList>
    </citation>
    <scope>NUCLEOTIDE SEQUENCE [LARGE SCALE GENOMIC DNA]</scope>
    <source>
        <strain evidence="9 10">DW4/3-1</strain>
    </source>
</reference>
<keyword evidence="2" id="KW-1003">Cell membrane</keyword>
<comment type="caution">
    <text evidence="9">The sequence shown here is derived from an EMBL/GenBank/DDBJ whole genome shotgun (WGS) entry which is preliminary data.</text>
</comment>
<dbReference type="Pfam" id="PF03279">
    <property type="entry name" value="Lip_A_acyltrans"/>
    <property type="match status" value="1"/>
</dbReference>
<evidence type="ECO:0000313" key="10">
    <source>
        <dbReference type="Proteomes" id="UP000032702"/>
    </source>
</evidence>
<keyword evidence="5 8" id="KW-0472">Membrane</keyword>
<dbReference type="EMBL" id="AAMD01000134">
    <property type="protein sequence ID" value="EAU64016.1"/>
    <property type="molecule type" value="Genomic_DNA"/>
</dbReference>
<dbReference type="PATRIC" id="fig|378806.16.peg.2929"/>
<dbReference type="AlphaFoldDB" id="Q08U72"/>
<keyword evidence="8" id="KW-1133">Transmembrane helix</keyword>
<keyword evidence="8" id="KW-0812">Transmembrane</keyword>
<dbReference type="GO" id="GO:0005886">
    <property type="term" value="C:plasma membrane"/>
    <property type="evidence" value="ECO:0007669"/>
    <property type="project" value="UniProtKB-SubCell"/>
</dbReference>
<feature type="region of interest" description="Disordered" evidence="7">
    <location>
        <begin position="306"/>
        <end position="325"/>
    </location>
</feature>
<evidence type="ECO:0000256" key="1">
    <source>
        <dbReference type="ARBA" id="ARBA00004533"/>
    </source>
</evidence>
<keyword evidence="4 9" id="KW-0808">Transferase</keyword>
<dbReference type="InterPro" id="IPR004960">
    <property type="entry name" value="LipA_acyltrans"/>
</dbReference>
<evidence type="ECO:0000313" key="9">
    <source>
        <dbReference type="EMBL" id="EAU64016.1"/>
    </source>
</evidence>
<organism evidence="9 10">
    <name type="scientific">Stigmatella aurantiaca (strain DW4/3-1)</name>
    <dbReference type="NCBI Taxonomy" id="378806"/>
    <lineage>
        <taxon>Bacteria</taxon>
        <taxon>Pseudomonadati</taxon>
        <taxon>Myxococcota</taxon>
        <taxon>Myxococcia</taxon>
        <taxon>Myxococcales</taxon>
        <taxon>Cystobacterineae</taxon>
        <taxon>Archangiaceae</taxon>
        <taxon>Stigmatella</taxon>
    </lineage>
</organism>
<evidence type="ECO:0000256" key="2">
    <source>
        <dbReference type="ARBA" id="ARBA00022475"/>
    </source>
</evidence>
<evidence type="ECO:0000256" key="6">
    <source>
        <dbReference type="ARBA" id="ARBA00023315"/>
    </source>
</evidence>
<dbReference type="CDD" id="cd07984">
    <property type="entry name" value="LPLAT_LABLAT-like"/>
    <property type="match status" value="1"/>
</dbReference>
<comment type="subcellular location">
    <subcellularLocation>
        <location evidence="1">Cell inner membrane</location>
    </subcellularLocation>
</comment>
<evidence type="ECO:0000256" key="5">
    <source>
        <dbReference type="ARBA" id="ARBA00023136"/>
    </source>
</evidence>
<evidence type="ECO:0000256" key="3">
    <source>
        <dbReference type="ARBA" id="ARBA00022519"/>
    </source>
</evidence>
<evidence type="ECO:0000256" key="4">
    <source>
        <dbReference type="ARBA" id="ARBA00022679"/>
    </source>
</evidence>
<feature type="transmembrane region" description="Helical" evidence="8">
    <location>
        <begin position="19"/>
        <end position="35"/>
    </location>
</feature>
<dbReference type="GO" id="GO:0016746">
    <property type="term" value="F:acyltransferase activity"/>
    <property type="evidence" value="ECO:0007669"/>
    <property type="project" value="UniProtKB-KW"/>
</dbReference>
<sequence>MGIEPLVDRPPLAKRLKRFLRYLLVRAALALVHPLPLGLAGWLGVRFGALAFLLAGGERRKALKSLTQAFPELSEAERLALARAAFRHLGAALFEVGCTAALDRELKQRVTWPEAERRVLEEALARGKGVVFVSGHVGNWELLARRVASEGFPCQSIAKETSDPRLTALVGRFRERGGVRSIWRGQDGAARHMLRALKGGEILGLLIDQDTKVQSFFVPFFGELAATPRAAADLALRTGAAVVVGFCQRQAQGGYLLTMRDVPLPSGEDREEAALALTAALSRHIEEAIRRTPEQWVWMHQRWKTRPSGEPSTLASRGSAPVPAR</sequence>
<dbReference type="PIRSF" id="PIRSF026649">
    <property type="entry name" value="MsbB"/>
    <property type="match status" value="1"/>
</dbReference>
<dbReference type="PANTHER" id="PTHR30606">
    <property type="entry name" value="LIPID A BIOSYNTHESIS LAUROYL ACYLTRANSFERASE"/>
    <property type="match status" value="1"/>
</dbReference>
<gene>
    <name evidence="9" type="ORF">STIAU_1593</name>
</gene>
<evidence type="ECO:0000256" key="8">
    <source>
        <dbReference type="SAM" id="Phobius"/>
    </source>
</evidence>
<protein>
    <submittedName>
        <fullName evidence="9">Lipid A biosynthesis acyltransferase</fullName>
    </submittedName>
</protein>
<keyword evidence="6 9" id="KW-0012">Acyltransferase</keyword>